<dbReference type="Proteomes" id="UP000188318">
    <property type="component" value="Unassembled WGS sequence"/>
</dbReference>
<evidence type="ECO:0000256" key="1">
    <source>
        <dbReference type="SAM" id="MobiDB-lite"/>
    </source>
</evidence>
<evidence type="ECO:0000313" key="2">
    <source>
        <dbReference type="EMBL" id="OOF95898.1"/>
    </source>
</evidence>
<evidence type="ECO:0000313" key="3">
    <source>
        <dbReference type="Proteomes" id="UP000188318"/>
    </source>
</evidence>
<gene>
    <name evidence="2" type="ORF">ASPCADRAFT_5227</name>
</gene>
<name>A0A1R3RN32_ASPC5</name>
<dbReference type="EMBL" id="KV907499">
    <property type="protein sequence ID" value="OOF95898.1"/>
    <property type="molecule type" value="Genomic_DNA"/>
</dbReference>
<sequence length="269" mass="29263">MVNWRIPESTDRLIAALIAAHPGLKIDYQTMAIYFGQGATYDTMHGRLRRCHILAEELQKETRERGGLTDLPKARKFTAGTGSSTPRTPRGPRNGIQKTSSSSSRGKVFPRPLNLVTPTRSGPAARNGGSAMEAILIEDGFVEYESTVKPAVKMDSRTIFPIVDTSSEDDIEIIDHSASSSSRIGNVEPPPQPTIPLFPYNGIGNENGYVLNPKGTEKVILNTTNETDRAETIAPVPSSNLTTDPFNTSMGGFFENLDYNMDDVYGGIA</sequence>
<feature type="region of interest" description="Disordered" evidence="1">
    <location>
        <begin position="61"/>
        <end position="127"/>
    </location>
</feature>
<dbReference type="AlphaFoldDB" id="A0A1R3RN32"/>
<proteinExistence type="predicted"/>
<protein>
    <submittedName>
        <fullName evidence="2">Uncharacterized protein</fullName>
    </submittedName>
</protein>
<dbReference type="OMA" id="VNWKQPE"/>
<accession>A0A1R3RN32</accession>
<reference evidence="3" key="1">
    <citation type="journal article" date="2017" name="Genome Biol.">
        <title>Comparative genomics reveals high biological diversity and specific adaptations in the industrially and medically important fungal genus Aspergillus.</title>
        <authorList>
            <person name="de Vries R.P."/>
            <person name="Riley R."/>
            <person name="Wiebenga A."/>
            <person name="Aguilar-Osorio G."/>
            <person name="Amillis S."/>
            <person name="Uchima C.A."/>
            <person name="Anderluh G."/>
            <person name="Asadollahi M."/>
            <person name="Askin M."/>
            <person name="Barry K."/>
            <person name="Battaglia E."/>
            <person name="Bayram O."/>
            <person name="Benocci T."/>
            <person name="Braus-Stromeyer S.A."/>
            <person name="Caldana C."/>
            <person name="Canovas D."/>
            <person name="Cerqueira G.C."/>
            <person name="Chen F."/>
            <person name="Chen W."/>
            <person name="Choi C."/>
            <person name="Clum A."/>
            <person name="Dos Santos R.A."/>
            <person name="Damasio A.R."/>
            <person name="Diallinas G."/>
            <person name="Emri T."/>
            <person name="Fekete E."/>
            <person name="Flipphi M."/>
            <person name="Freyberg S."/>
            <person name="Gallo A."/>
            <person name="Gournas C."/>
            <person name="Habgood R."/>
            <person name="Hainaut M."/>
            <person name="Harispe M.L."/>
            <person name="Henrissat B."/>
            <person name="Hilden K.S."/>
            <person name="Hope R."/>
            <person name="Hossain A."/>
            <person name="Karabika E."/>
            <person name="Karaffa L."/>
            <person name="Karanyi Z."/>
            <person name="Krasevec N."/>
            <person name="Kuo A."/>
            <person name="Kusch H."/>
            <person name="LaButti K."/>
            <person name="Lagendijk E.L."/>
            <person name="Lapidus A."/>
            <person name="Levasseur A."/>
            <person name="Lindquist E."/>
            <person name="Lipzen A."/>
            <person name="Logrieco A.F."/>
            <person name="MacCabe A."/>
            <person name="Maekelae M.R."/>
            <person name="Malavazi I."/>
            <person name="Melin P."/>
            <person name="Meyer V."/>
            <person name="Mielnichuk N."/>
            <person name="Miskei M."/>
            <person name="Molnar A.P."/>
            <person name="Mule G."/>
            <person name="Ngan C.Y."/>
            <person name="Orejas M."/>
            <person name="Orosz E."/>
            <person name="Ouedraogo J.P."/>
            <person name="Overkamp K.M."/>
            <person name="Park H.-S."/>
            <person name="Perrone G."/>
            <person name="Piumi F."/>
            <person name="Punt P.J."/>
            <person name="Ram A.F."/>
            <person name="Ramon A."/>
            <person name="Rauscher S."/>
            <person name="Record E."/>
            <person name="Riano-Pachon D.M."/>
            <person name="Robert V."/>
            <person name="Roehrig J."/>
            <person name="Ruller R."/>
            <person name="Salamov A."/>
            <person name="Salih N.S."/>
            <person name="Samson R.A."/>
            <person name="Sandor E."/>
            <person name="Sanguinetti M."/>
            <person name="Schuetze T."/>
            <person name="Sepcic K."/>
            <person name="Shelest E."/>
            <person name="Sherlock G."/>
            <person name="Sophianopoulou V."/>
            <person name="Squina F.M."/>
            <person name="Sun H."/>
            <person name="Susca A."/>
            <person name="Todd R.B."/>
            <person name="Tsang A."/>
            <person name="Unkles S.E."/>
            <person name="van de Wiele N."/>
            <person name="van Rossen-Uffink D."/>
            <person name="Oliveira J.V."/>
            <person name="Vesth T.C."/>
            <person name="Visser J."/>
            <person name="Yu J.-H."/>
            <person name="Zhou M."/>
            <person name="Andersen M.R."/>
            <person name="Archer D.B."/>
            <person name="Baker S.E."/>
            <person name="Benoit I."/>
            <person name="Brakhage A.A."/>
            <person name="Braus G.H."/>
            <person name="Fischer R."/>
            <person name="Frisvad J.C."/>
            <person name="Goldman G.H."/>
            <person name="Houbraken J."/>
            <person name="Oakley B."/>
            <person name="Pocsi I."/>
            <person name="Scazzocchio C."/>
            <person name="Seiboth B."/>
            <person name="vanKuyk P.A."/>
            <person name="Wortman J."/>
            <person name="Dyer P.S."/>
            <person name="Grigoriev I.V."/>
        </authorList>
    </citation>
    <scope>NUCLEOTIDE SEQUENCE [LARGE SCALE GENOMIC DNA]</scope>
    <source>
        <strain evidence="3">ITEM 5010</strain>
    </source>
</reference>
<keyword evidence="3" id="KW-1185">Reference proteome</keyword>
<organism evidence="2 3">
    <name type="scientific">Aspergillus carbonarius (strain ITEM 5010)</name>
    <dbReference type="NCBI Taxonomy" id="602072"/>
    <lineage>
        <taxon>Eukaryota</taxon>
        <taxon>Fungi</taxon>
        <taxon>Dikarya</taxon>
        <taxon>Ascomycota</taxon>
        <taxon>Pezizomycotina</taxon>
        <taxon>Eurotiomycetes</taxon>
        <taxon>Eurotiomycetidae</taxon>
        <taxon>Eurotiales</taxon>
        <taxon>Aspergillaceae</taxon>
        <taxon>Aspergillus</taxon>
        <taxon>Aspergillus subgen. Circumdati</taxon>
    </lineage>
</organism>
<dbReference type="VEuPathDB" id="FungiDB:ASPCADRAFT_5227"/>
<dbReference type="STRING" id="602072.A0A1R3RN32"/>
<dbReference type="OrthoDB" id="4828117at2759"/>
<feature type="compositionally biased region" description="Polar residues" evidence="1">
    <location>
        <begin position="96"/>
        <end position="105"/>
    </location>
</feature>